<dbReference type="GeneID" id="87755715"/>
<proteinExistence type="predicted"/>
<evidence type="ECO:0000313" key="1">
    <source>
        <dbReference type="EMBL" id="SDA45846.1"/>
    </source>
</evidence>
<dbReference type="EMBL" id="FMXA01000007">
    <property type="protein sequence ID" value="SDA45846.1"/>
    <property type="molecule type" value="Genomic_DNA"/>
</dbReference>
<dbReference type="STRING" id="209880.SAMN02910343_00681"/>
<protein>
    <submittedName>
        <fullName evidence="1">Uncharacterized protein</fullName>
    </submittedName>
</protein>
<organism evidence="1 2">
    <name type="scientific">Allisonella histaminiformans</name>
    <dbReference type="NCBI Taxonomy" id="209880"/>
    <lineage>
        <taxon>Bacteria</taxon>
        <taxon>Bacillati</taxon>
        <taxon>Bacillota</taxon>
        <taxon>Negativicutes</taxon>
        <taxon>Veillonellales</taxon>
        <taxon>Veillonellaceae</taxon>
        <taxon>Allisonella</taxon>
    </lineage>
</organism>
<reference evidence="1 2" key="1">
    <citation type="submission" date="2016-10" db="EMBL/GenBank/DDBJ databases">
        <authorList>
            <person name="de Groot N.N."/>
        </authorList>
    </citation>
    <scope>NUCLEOTIDE SEQUENCE [LARGE SCALE GENOMIC DNA]</scope>
    <source>
        <strain evidence="1 2">DSM 15230</strain>
    </source>
</reference>
<accession>A0A1G5VK90</accession>
<gene>
    <name evidence="1" type="ORF">SAMN02910343_00681</name>
</gene>
<evidence type="ECO:0000313" key="2">
    <source>
        <dbReference type="Proteomes" id="UP000199689"/>
    </source>
</evidence>
<dbReference type="AlphaFoldDB" id="A0A1G5VK90"/>
<dbReference type="OrthoDB" id="1634428at2"/>
<sequence length="149" mass="16008">MINSSATNVDYYVSGFNSTGKRVGSIICDFDPNKEKNADKVSALIDKAKELFTDAEVVEVISAADYARYLSGEYVRGAEGKPVAYIAPEPTSAEKKASAIATIKAKYQPTLENLIEARVKAAMLGADTSKIDSQYKTTLANMAAEIKNA</sequence>
<name>A0A1G5VK90_9FIRM</name>
<dbReference type="Proteomes" id="UP000199689">
    <property type="component" value="Unassembled WGS sequence"/>
</dbReference>
<keyword evidence="2" id="KW-1185">Reference proteome</keyword>
<dbReference type="RefSeq" id="WP_091363867.1">
    <property type="nucleotide sequence ID" value="NZ_FMXA01000007.1"/>
</dbReference>